<name>A0A8H5BKY5_9AGAR</name>
<dbReference type="AlphaFoldDB" id="A0A8H5BKY5"/>
<evidence type="ECO:0000313" key="1">
    <source>
        <dbReference type="EMBL" id="KAF5325029.1"/>
    </source>
</evidence>
<evidence type="ECO:0000313" key="2">
    <source>
        <dbReference type="Proteomes" id="UP000567179"/>
    </source>
</evidence>
<dbReference type="OrthoDB" id="2884925at2759"/>
<dbReference type="SUPFAM" id="SSF52047">
    <property type="entry name" value="RNI-like"/>
    <property type="match status" value="1"/>
</dbReference>
<keyword evidence="2" id="KW-1185">Reference proteome</keyword>
<dbReference type="Proteomes" id="UP000567179">
    <property type="component" value="Unassembled WGS sequence"/>
</dbReference>
<evidence type="ECO:0008006" key="3">
    <source>
        <dbReference type="Google" id="ProtNLM"/>
    </source>
</evidence>
<reference evidence="1 2" key="1">
    <citation type="journal article" date="2020" name="ISME J.">
        <title>Uncovering the hidden diversity of litter-decomposition mechanisms in mushroom-forming fungi.</title>
        <authorList>
            <person name="Floudas D."/>
            <person name="Bentzer J."/>
            <person name="Ahren D."/>
            <person name="Johansson T."/>
            <person name="Persson P."/>
            <person name="Tunlid A."/>
        </authorList>
    </citation>
    <scope>NUCLEOTIDE SEQUENCE [LARGE SCALE GENOMIC DNA]</scope>
    <source>
        <strain evidence="1 2">CBS 101986</strain>
    </source>
</reference>
<sequence>MSRKSLQREIDEEVSAYQKRIRELNTRRNTYADISMLPQDLLADIFLLVQANSQLKNWHQITHVSQQWRGTAISTPILWTEPPTRHHDYTILMLERSKTANLNIFLGSQISTATLSSILSQIGRVQTLKISLTTRALIDVCGRLIASGHMLSERLEALDIEHSSQWHGTTVDWTFLSALIRQSSSLRSIRLSLVTFDWQMLAPSNLASLHLIQIGLIEKISGKTLLDTLGKMPCLQHLAFDLDDLLLPQDPPYTREADKIALLHLQSLDATDYKRPHIPYLLSHLLLPKLNSLKIATFRVRDGQGYSSDSLAAITATIANGDFRVSGGLLVERNHLRISAFGEVFVDIRLPRATNDYEIRCTQQLLRQIAPCFRGLVQVTLVIPLNSDELVQIFGNMHRLRAVTMYGYGTLISALTGALAHCSDHANSPQGARAFSSLDTIGWNDVYWGEVDSGVVTNFCNVLLQRSNHAAAIKTVYCPDNLQRLHQEKQVLLIGSH</sequence>
<protein>
    <recommendedName>
        <fullName evidence="3">F-box domain-containing protein</fullName>
    </recommendedName>
</protein>
<accession>A0A8H5BKY5</accession>
<organism evidence="1 2">
    <name type="scientific">Psilocybe cf. subviscida</name>
    <dbReference type="NCBI Taxonomy" id="2480587"/>
    <lineage>
        <taxon>Eukaryota</taxon>
        <taxon>Fungi</taxon>
        <taxon>Dikarya</taxon>
        <taxon>Basidiomycota</taxon>
        <taxon>Agaricomycotina</taxon>
        <taxon>Agaricomycetes</taxon>
        <taxon>Agaricomycetidae</taxon>
        <taxon>Agaricales</taxon>
        <taxon>Agaricineae</taxon>
        <taxon>Strophariaceae</taxon>
        <taxon>Psilocybe</taxon>
    </lineage>
</organism>
<dbReference type="Gene3D" id="1.20.1280.50">
    <property type="match status" value="1"/>
</dbReference>
<dbReference type="EMBL" id="JAACJJ010000015">
    <property type="protein sequence ID" value="KAF5325029.1"/>
    <property type="molecule type" value="Genomic_DNA"/>
</dbReference>
<comment type="caution">
    <text evidence="1">The sequence shown here is derived from an EMBL/GenBank/DDBJ whole genome shotgun (WGS) entry which is preliminary data.</text>
</comment>
<gene>
    <name evidence="1" type="ORF">D9619_010092</name>
</gene>
<proteinExistence type="predicted"/>